<dbReference type="EMBL" id="AYKW01000045">
    <property type="protein sequence ID" value="PIL26019.1"/>
    <property type="molecule type" value="Genomic_DNA"/>
</dbReference>
<feature type="transmembrane region" description="Helical" evidence="1">
    <location>
        <begin position="145"/>
        <end position="166"/>
    </location>
</feature>
<evidence type="ECO:0000256" key="1">
    <source>
        <dbReference type="SAM" id="Phobius"/>
    </source>
</evidence>
<accession>A0A2G8RWX3</accession>
<keyword evidence="1" id="KW-0472">Membrane</keyword>
<organism evidence="2 3">
    <name type="scientific">Ganoderma sinense ZZ0214-1</name>
    <dbReference type="NCBI Taxonomy" id="1077348"/>
    <lineage>
        <taxon>Eukaryota</taxon>
        <taxon>Fungi</taxon>
        <taxon>Dikarya</taxon>
        <taxon>Basidiomycota</taxon>
        <taxon>Agaricomycotina</taxon>
        <taxon>Agaricomycetes</taxon>
        <taxon>Polyporales</taxon>
        <taxon>Polyporaceae</taxon>
        <taxon>Ganoderma</taxon>
    </lineage>
</organism>
<keyword evidence="1" id="KW-0812">Transmembrane</keyword>
<evidence type="ECO:0000313" key="3">
    <source>
        <dbReference type="Proteomes" id="UP000230002"/>
    </source>
</evidence>
<proteinExistence type="predicted"/>
<dbReference type="STRING" id="1077348.A0A2G8RWX3"/>
<name>A0A2G8RWX3_9APHY</name>
<reference evidence="2 3" key="1">
    <citation type="journal article" date="2015" name="Sci. Rep.">
        <title>Chromosome-level genome map provides insights into diverse defense mechanisms in the medicinal fungus Ganoderma sinense.</title>
        <authorList>
            <person name="Zhu Y."/>
            <person name="Xu J."/>
            <person name="Sun C."/>
            <person name="Zhou S."/>
            <person name="Xu H."/>
            <person name="Nelson D.R."/>
            <person name="Qian J."/>
            <person name="Song J."/>
            <person name="Luo H."/>
            <person name="Xiang L."/>
            <person name="Li Y."/>
            <person name="Xu Z."/>
            <person name="Ji A."/>
            <person name="Wang L."/>
            <person name="Lu S."/>
            <person name="Hayward A."/>
            <person name="Sun W."/>
            <person name="Li X."/>
            <person name="Schwartz D.C."/>
            <person name="Wang Y."/>
            <person name="Chen S."/>
        </authorList>
    </citation>
    <scope>NUCLEOTIDE SEQUENCE [LARGE SCALE GENOMIC DNA]</scope>
    <source>
        <strain evidence="2 3">ZZ0214-1</strain>
    </source>
</reference>
<keyword evidence="1" id="KW-1133">Transmembrane helix</keyword>
<dbReference type="Proteomes" id="UP000230002">
    <property type="component" value="Unassembled WGS sequence"/>
</dbReference>
<sequence>MGGVVYLCRLGSLTLSTVTAVIVLGLCISTLKTYHRGVEDGDPSFSQSLNYANIGIASGAMAIITLPMMLLVDFIKDGKLGLPIIIEVPWLLVLWVMFLATEISTKNFGHNFNPDGVSCDEIPDIIGSPAEEIVDVCKKWEPIEITSWITAGLVFFYSVTLIGVTIKKGNSGSSMWNTSVKNSKI</sequence>
<feature type="transmembrane region" description="Helical" evidence="1">
    <location>
        <begin position="84"/>
        <end position="101"/>
    </location>
</feature>
<keyword evidence="3" id="KW-1185">Reference proteome</keyword>
<dbReference type="AlphaFoldDB" id="A0A2G8RWX3"/>
<evidence type="ECO:0000313" key="2">
    <source>
        <dbReference type="EMBL" id="PIL26019.1"/>
    </source>
</evidence>
<feature type="transmembrane region" description="Helical" evidence="1">
    <location>
        <begin position="51"/>
        <end position="72"/>
    </location>
</feature>
<feature type="transmembrane region" description="Helical" evidence="1">
    <location>
        <begin position="12"/>
        <end position="31"/>
    </location>
</feature>
<gene>
    <name evidence="2" type="ORF">GSI_11773</name>
</gene>
<evidence type="ECO:0008006" key="4">
    <source>
        <dbReference type="Google" id="ProtNLM"/>
    </source>
</evidence>
<dbReference type="OrthoDB" id="3364107at2759"/>
<comment type="caution">
    <text evidence="2">The sequence shown here is derived from an EMBL/GenBank/DDBJ whole genome shotgun (WGS) entry which is preliminary data.</text>
</comment>
<protein>
    <recommendedName>
        <fullName evidence="4">MARVEL domain-containing protein</fullName>
    </recommendedName>
</protein>